<keyword evidence="5" id="KW-0812">Transmembrane</keyword>
<dbReference type="InterPro" id="IPR003423">
    <property type="entry name" value="OMP_efflux"/>
</dbReference>
<comment type="caution">
    <text evidence="10">The sequence shown here is derived from an EMBL/GenBank/DDBJ whole genome shotgun (WGS) entry which is preliminary data.</text>
</comment>
<evidence type="ECO:0000256" key="3">
    <source>
        <dbReference type="ARBA" id="ARBA00022448"/>
    </source>
</evidence>
<evidence type="ECO:0000256" key="8">
    <source>
        <dbReference type="SAM" id="Coils"/>
    </source>
</evidence>
<comment type="subcellular location">
    <subcellularLocation>
        <location evidence="1">Cell outer membrane</location>
    </subcellularLocation>
</comment>
<evidence type="ECO:0000256" key="7">
    <source>
        <dbReference type="ARBA" id="ARBA00023237"/>
    </source>
</evidence>
<proteinExistence type="inferred from homology"/>
<dbReference type="PANTHER" id="PTHR30026:SF20">
    <property type="entry name" value="OUTER MEMBRANE PROTEIN TOLC"/>
    <property type="match status" value="1"/>
</dbReference>
<reference evidence="10 11" key="1">
    <citation type="journal article" date="2016" name="Nat. Biotechnol.">
        <title>Measurement of bacterial replication rates in microbial communities.</title>
        <authorList>
            <person name="Brown C.T."/>
            <person name="Olm M.R."/>
            <person name="Thomas B.C."/>
            <person name="Banfield J.F."/>
        </authorList>
    </citation>
    <scope>NUCLEOTIDE SEQUENCE [LARGE SCALE GENOMIC DNA]</scope>
    <source>
        <strain evidence="10">46_33</strain>
    </source>
</reference>
<evidence type="ECO:0000256" key="6">
    <source>
        <dbReference type="ARBA" id="ARBA00023136"/>
    </source>
</evidence>
<accession>A0A1Q6RAJ1</accession>
<protein>
    <submittedName>
        <fullName evidence="10">Transporter</fullName>
    </submittedName>
</protein>
<dbReference type="Pfam" id="PF02321">
    <property type="entry name" value="OEP"/>
    <property type="match status" value="2"/>
</dbReference>
<dbReference type="AlphaFoldDB" id="A0A1Q6RAJ1"/>
<dbReference type="EMBL" id="MNTG01000001">
    <property type="protein sequence ID" value="OLA39397.1"/>
    <property type="molecule type" value="Genomic_DNA"/>
</dbReference>
<comment type="similarity">
    <text evidence="2">Belongs to the outer membrane factor (OMF) (TC 1.B.17) family.</text>
</comment>
<dbReference type="SUPFAM" id="SSF56954">
    <property type="entry name" value="Outer membrane efflux proteins (OEP)"/>
    <property type="match status" value="1"/>
</dbReference>
<keyword evidence="3" id="KW-0813">Transport</keyword>
<dbReference type="Proteomes" id="UP000186777">
    <property type="component" value="Unassembled WGS sequence"/>
</dbReference>
<name>A0A1Q6RAJ1_9FIRM</name>
<organism evidence="10 11">
    <name type="scientific">Phascolarctobacterium succinatutens</name>
    <dbReference type="NCBI Taxonomy" id="626940"/>
    <lineage>
        <taxon>Bacteria</taxon>
        <taxon>Bacillati</taxon>
        <taxon>Bacillota</taxon>
        <taxon>Negativicutes</taxon>
        <taxon>Acidaminococcales</taxon>
        <taxon>Acidaminococcaceae</taxon>
        <taxon>Phascolarctobacterium</taxon>
    </lineage>
</organism>
<dbReference type="Gene3D" id="1.20.1600.10">
    <property type="entry name" value="Outer membrane efflux proteins (OEP)"/>
    <property type="match status" value="1"/>
</dbReference>
<keyword evidence="6" id="KW-0472">Membrane</keyword>
<feature type="chain" id="PRO_5013157962" evidence="9">
    <location>
        <begin position="33"/>
        <end position="466"/>
    </location>
</feature>
<dbReference type="PANTHER" id="PTHR30026">
    <property type="entry name" value="OUTER MEMBRANE PROTEIN TOLC"/>
    <property type="match status" value="1"/>
</dbReference>
<gene>
    <name evidence="10" type="ORF">BHW43_00430</name>
</gene>
<dbReference type="GO" id="GO:0015288">
    <property type="term" value="F:porin activity"/>
    <property type="evidence" value="ECO:0007669"/>
    <property type="project" value="TreeGrafter"/>
</dbReference>
<dbReference type="GO" id="GO:0009279">
    <property type="term" value="C:cell outer membrane"/>
    <property type="evidence" value="ECO:0007669"/>
    <property type="project" value="UniProtKB-SubCell"/>
</dbReference>
<feature type="coiled-coil region" evidence="8">
    <location>
        <begin position="199"/>
        <end position="226"/>
    </location>
</feature>
<keyword evidence="9" id="KW-0732">Signal</keyword>
<evidence type="ECO:0000256" key="2">
    <source>
        <dbReference type="ARBA" id="ARBA00007613"/>
    </source>
</evidence>
<evidence type="ECO:0000313" key="11">
    <source>
        <dbReference type="Proteomes" id="UP000186777"/>
    </source>
</evidence>
<evidence type="ECO:0000256" key="4">
    <source>
        <dbReference type="ARBA" id="ARBA00022452"/>
    </source>
</evidence>
<dbReference type="STRING" id="626940.BHW43_00430"/>
<dbReference type="InterPro" id="IPR051906">
    <property type="entry name" value="TolC-like"/>
</dbReference>
<keyword evidence="8" id="KW-0175">Coiled coil</keyword>
<evidence type="ECO:0000256" key="1">
    <source>
        <dbReference type="ARBA" id="ARBA00004442"/>
    </source>
</evidence>
<evidence type="ECO:0000256" key="9">
    <source>
        <dbReference type="SAM" id="SignalP"/>
    </source>
</evidence>
<keyword evidence="7" id="KW-0998">Cell outer membrane</keyword>
<feature type="signal peptide" evidence="9">
    <location>
        <begin position="1"/>
        <end position="32"/>
    </location>
</feature>
<dbReference type="GO" id="GO:0015562">
    <property type="term" value="F:efflux transmembrane transporter activity"/>
    <property type="evidence" value="ECO:0007669"/>
    <property type="project" value="InterPro"/>
</dbReference>
<sequence length="466" mass="50716">MEVFRMNRNKLTKRFLLLSAALTMALGQSAFAGETVALNLDDAMLRAFQTNPTVSIAQYELDSARASYNAARQSRGISISANHTTQRGGYDDAQQAAPGIWTKGIGNNHANSLNASLPIFTGGKLSGTIKQAKANYQYNEVGVQRTYNEMRSTVTDGYFNMLQADNIQKLSAESVTRLEDHLKNVQAQYDVGVVAKVDVLRSQVELANAKQTLIQAENAYQVAEANMNKIVGLPMDTNLKLDNLLVYNAYDKNMDDCLAYAAEHRPELMQAKYGVDAAKGALMVARSGHMPQVAASATQQWSDSSWPGDDNGKWGVGVNVSMNVFDTGVTLSKIHGAEADLKKAEETYRNTVDSVNLDVRSNYLGLREAEKRISTTKLAVEQADEDYRIAQLRYMSGVGTNTDVLDAQVALTQAKTNYTKALYDYNTSKTALETSIGVPMSNPATAVKVQAAKTAEAAKATEEAAK</sequence>
<dbReference type="GO" id="GO:1990281">
    <property type="term" value="C:efflux pump complex"/>
    <property type="evidence" value="ECO:0007669"/>
    <property type="project" value="TreeGrafter"/>
</dbReference>
<evidence type="ECO:0000313" key="10">
    <source>
        <dbReference type="EMBL" id="OLA39397.1"/>
    </source>
</evidence>
<evidence type="ECO:0000256" key="5">
    <source>
        <dbReference type="ARBA" id="ARBA00022692"/>
    </source>
</evidence>
<keyword evidence="4" id="KW-1134">Transmembrane beta strand</keyword>